<protein>
    <submittedName>
        <fullName evidence="1">Uncharacterized protein</fullName>
    </submittedName>
</protein>
<accession>A0A645EU14</accession>
<gene>
    <name evidence="1" type="ORF">SDC9_152772</name>
</gene>
<dbReference type="EMBL" id="VSSQ01051422">
    <property type="protein sequence ID" value="MPN05521.1"/>
    <property type="molecule type" value="Genomic_DNA"/>
</dbReference>
<sequence length="51" mass="5877">MTPPQTLRGITSFAAYPDGRLKECKVNQRHEIETSCGVLIMILLPLFRKFR</sequence>
<name>A0A645EU14_9ZZZZ</name>
<organism evidence="1">
    <name type="scientific">bioreactor metagenome</name>
    <dbReference type="NCBI Taxonomy" id="1076179"/>
    <lineage>
        <taxon>unclassified sequences</taxon>
        <taxon>metagenomes</taxon>
        <taxon>ecological metagenomes</taxon>
    </lineage>
</organism>
<dbReference type="AlphaFoldDB" id="A0A645EU14"/>
<proteinExistence type="predicted"/>
<comment type="caution">
    <text evidence="1">The sequence shown here is derived from an EMBL/GenBank/DDBJ whole genome shotgun (WGS) entry which is preliminary data.</text>
</comment>
<reference evidence="1" key="1">
    <citation type="submission" date="2019-08" db="EMBL/GenBank/DDBJ databases">
        <authorList>
            <person name="Kucharzyk K."/>
            <person name="Murdoch R.W."/>
            <person name="Higgins S."/>
            <person name="Loffler F."/>
        </authorList>
    </citation>
    <scope>NUCLEOTIDE SEQUENCE</scope>
</reference>
<evidence type="ECO:0000313" key="1">
    <source>
        <dbReference type="EMBL" id="MPN05521.1"/>
    </source>
</evidence>